<dbReference type="Pfam" id="PF04230">
    <property type="entry name" value="PS_pyruv_trans"/>
    <property type="match status" value="1"/>
</dbReference>
<dbReference type="RefSeq" id="WP_154529168.1">
    <property type="nucleotide sequence ID" value="NZ_JAXDZJ010000030.1"/>
</dbReference>
<evidence type="ECO:0000313" key="3">
    <source>
        <dbReference type="Proteomes" id="UP000473699"/>
    </source>
</evidence>
<dbReference type="Proteomes" id="UP000473699">
    <property type="component" value="Unassembled WGS sequence"/>
</dbReference>
<dbReference type="AlphaFoldDB" id="A0A6L5YD10"/>
<dbReference type="NCBIfam" id="TIGR03609">
    <property type="entry name" value="S_layer_CsaB"/>
    <property type="match status" value="1"/>
</dbReference>
<proteinExistence type="predicted"/>
<dbReference type="PANTHER" id="PTHR36836:SF1">
    <property type="entry name" value="COLANIC ACID BIOSYNTHESIS PROTEIN WCAK"/>
    <property type="match status" value="1"/>
</dbReference>
<comment type="caution">
    <text evidence="2">The sequence shown here is derived from an EMBL/GenBank/DDBJ whole genome shotgun (WGS) entry which is preliminary data.</text>
</comment>
<protein>
    <submittedName>
        <fullName evidence="2">Polysaccharide pyruvyl transferase CsaB</fullName>
    </submittedName>
</protein>
<gene>
    <name evidence="2" type="primary">csaB</name>
    <name evidence="2" type="ORF">FYJ74_08555</name>
</gene>
<organism evidence="2 3">
    <name type="scientific">Pyramidobacter porci</name>
    <dbReference type="NCBI Taxonomy" id="2605789"/>
    <lineage>
        <taxon>Bacteria</taxon>
        <taxon>Thermotogati</taxon>
        <taxon>Synergistota</taxon>
        <taxon>Synergistia</taxon>
        <taxon>Synergistales</taxon>
        <taxon>Dethiosulfovibrionaceae</taxon>
        <taxon>Pyramidobacter</taxon>
    </lineage>
</organism>
<dbReference type="PANTHER" id="PTHR36836">
    <property type="entry name" value="COLANIC ACID BIOSYNTHESIS PROTEIN WCAK"/>
    <property type="match status" value="1"/>
</dbReference>
<dbReference type="EMBL" id="VUNH01000009">
    <property type="protein sequence ID" value="MST56080.1"/>
    <property type="molecule type" value="Genomic_DNA"/>
</dbReference>
<evidence type="ECO:0000313" key="2">
    <source>
        <dbReference type="EMBL" id="MST56080.1"/>
    </source>
</evidence>
<name>A0A6L5YD10_9BACT</name>
<accession>A0A6L5YD10</accession>
<evidence type="ECO:0000259" key="1">
    <source>
        <dbReference type="Pfam" id="PF04230"/>
    </source>
</evidence>
<reference evidence="2 3" key="1">
    <citation type="submission" date="2019-08" db="EMBL/GenBank/DDBJ databases">
        <title>In-depth cultivation of the pig gut microbiome towards novel bacterial diversity and tailored functional studies.</title>
        <authorList>
            <person name="Wylensek D."/>
            <person name="Hitch T.C.A."/>
            <person name="Clavel T."/>
        </authorList>
    </citation>
    <scope>NUCLEOTIDE SEQUENCE [LARGE SCALE GENOMIC DNA]</scope>
    <source>
        <strain evidence="2 3">SM-530-WT-4B</strain>
    </source>
</reference>
<feature type="domain" description="Polysaccharide pyruvyl transferase" evidence="1">
    <location>
        <begin position="17"/>
        <end position="278"/>
    </location>
</feature>
<dbReference type="InterPro" id="IPR007345">
    <property type="entry name" value="Polysacch_pyruvyl_Trfase"/>
</dbReference>
<sequence length="330" mass="37186">MTRRWKVLLCGYYGMGNLGDELLAAATIQLLKNCGLEEREIAMLSGEPKKSAERHRVYPIDRWSRRDVVRALRHSETLLLGGGGIFQDSSSFRSPWYYWTVVRLAKLCGCKTWAVGQSIGPLSRRINRLLAQDAFRSCEIVSVRDLHSQTFLNGHCLLSDDLALALPFRNESRRSEYFLVNFRRHDGELEYEAARAYARSSFAGKLKTVGVAMDKNDLQLMREIQERGVCGVDELIYPDAEQLSKLFSGAAGAFGMRLHFGVLSLKAEVPCTLIPYDSKVSDFAERWGGTLWNGGEVLFPRPWQKQAGLEAACAAIQSDFALCFERAMRL</sequence>
<dbReference type="InterPro" id="IPR019896">
    <property type="entry name" value="Polysacch_pyruvyl_Trfase_CsaB"/>
</dbReference>
<dbReference type="GO" id="GO:0016740">
    <property type="term" value="F:transferase activity"/>
    <property type="evidence" value="ECO:0007669"/>
    <property type="project" value="UniProtKB-KW"/>
</dbReference>
<keyword evidence="2" id="KW-0808">Transferase</keyword>
<keyword evidence="3" id="KW-1185">Reference proteome</keyword>